<dbReference type="EMBL" id="LGIQ01000005">
    <property type="protein sequence ID" value="KNB73977.1"/>
    <property type="molecule type" value="Genomic_DNA"/>
</dbReference>
<dbReference type="PATRIC" id="fig|54915.3.peg.7179"/>
<organism evidence="2 3">
    <name type="scientific">Brevibacillus reuszeri</name>
    <dbReference type="NCBI Taxonomy" id="54915"/>
    <lineage>
        <taxon>Bacteria</taxon>
        <taxon>Bacillati</taxon>
        <taxon>Bacillota</taxon>
        <taxon>Bacilli</taxon>
        <taxon>Bacillales</taxon>
        <taxon>Paenibacillaceae</taxon>
        <taxon>Brevibacillus</taxon>
    </lineage>
</organism>
<dbReference type="RefSeq" id="WP_049737989.1">
    <property type="nucleotide sequence ID" value="NZ_BJON01000019.1"/>
</dbReference>
<accession>A0A0K9YZC9</accession>
<name>A0A0K9YZC9_9BACL</name>
<dbReference type="Proteomes" id="UP000036834">
    <property type="component" value="Unassembled WGS sequence"/>
</dbReference>
<reference evidence="1 4" key="3">
    <citation type="submission" date="2019-06" db="EMBL/GenBank/DDBJ databases">
        <title>Whole genome shotgun sequence of Brevibacillus reuszeri NBRC 15719.</title>
        <authorList>
            <person name="Hosoyama A."/>
            <person name="Uohara A."/>
            <person name="Ohji S."/>
            <person name="Ichikawa N."/>
        </authorList>
    </citation>
    <scope>NUCLEOTIDE SEQUENCE [LARGE SCALE GENOMIC DNA]</scope>
    <source>
        <strain evidence="1 4">NBRC 15719</strain>
    </source>
</reference>
<sequence>MTREDKLVLVALYRAFEEKKDTHPIYNYFLQQEKVDEFLRILIRLEQMGFVTTPTNAWTYVNSLPYDVVMSAVIITYMGKQVARKILRQARERSN</sequence>
<comment type="caution">
    <text evidence="2">The sequence shown here is derived from an EMBL/GenBank/DDBJ whole genome shotgun (WGS) entry which is preliminary data.</text>
</comment>
<reference evidence="3" key="1">
    <citation type="submission" date="2015-07" db="EMBL/GenBank/DDBJ databases">
        <title>Genome sequencing project for genomic taxonomy and phylogenomics of Bacillus-like bacteria.</title>
        <authorList>
            <person name="Liu B."/>
            <person name="Wang J."/>
            <person name="Zhu Y."/>
            <person name="Liu G."/>
            <person name="Chen Q."/>
            <person name="Chen Z."/>
            <person name="Lan J."/>
            <person name="Che J."/>
            <person name="Ge C."/>
            <person name="Shi H."/>
            <person name="Pan Z."/>
            <person name="Liu X."/>
        </authorList>
    </citation>
    <scope>NUCLEOTIDE SEQUENCE [LARGE SCALE GENOMIC DNA]</scope>
    <source>
        <strain evidence="3">DSM 9887</strain>
    </source>
</reference>
<keyword evidence="4" id="KW-1185">Reference proteome</keyword>
<evidence type="ECO:0000313" key="1">
    <source>
        <dbReference type="EMBL" id="GED70936.1"/>
    </source>
</evidence>
<protein>
    <submittedName>
        <fullName evidence="2">Uncharacterized protein</fullName>
    </submittedName>
</protein>
<dbReference type="EMBL" id="BJON01000019">
    <property type="protein sequence ID" value="GED70936.1"/>
    <property type="molecule type" value="Genomic_DNA"/>
</dbReference>
<reference evidence="2" key="2">
    <citation type="submission" date="2015-07" db="EMBL/GenBank/DDBJ databases">
        <title>MeaNS - Measles Nucleotide Surveillance Program.</title>
        <authorList>
            <person name="Tran T."/>
            <person name="Druce J."/>
        </authorList>
    </citation>
    <scope>NUCLEOTIDE SEQUENCE</scope>
    <source>
        <strain evidence="2">DSM 9887</strain>
    </source>
</reference>
<proteinExistence type="predicted"/>
<dbReference type="AlphaFoldDB" id="A0A0K9YZC9"/>
<evidence type="ECO:0000313" key="2">
    <source>
        <dbReference type="EMBL" id="KNB73977.1"/>
    </source>
</evidence>
<evidence type="ECO:0000313" key="4">
    <source>
        <dbReference type="Proteomes" id="UP000319578"/>
    </source>
</evidence>
<gene>
    <name evidence="2" type="ORF">ADS79_08635</name>
    <name evidence="1" type="ORF">BRE01_46380</name>
</gene>
<dbReference type="Proteomes" id="UP000319578">
    <property type="component" value="Unassembled WGS sequence"/>
</dbReference>
<evidence type="ECO:0000313" key="3">
    <source>
        <dbReference type="Proteomes" id="UP000036834"/>
    </source>
</evidence>